<keyword evidence="3" id="KW-0611">Plant defense</keyword>
<evidence type="ECO:0000256" key="3">
    <source>
        <dbReference type="ARBA" id="ARBA00022821"/>
    </source>
</evidence>
<evidence type="ECO:0000256" key="2">
    <source>
        <dbReference type="ARBA" id="ARBA00022741"/>
    </source>
</evidence>
<dbReference type="FunFam" id="3.40.50.300:FF:001091">
    <property type="entry name" value="Probable disease resistance protein At1g61300"/>
    <property type="match status" value="1"/>
</dbReference>
<dbReference type="PANTHER" id="PTHR23155">
    <property type="entry name" value="DISEASE RESISTANCE PROTEIN RP"/>
    <property type="match status" value="1"/>
</dbReference>
<dbReference type="PRINTS" id="PR00364">
    <property type="entry name" value="DISEASERSIST"/>
</dbReference>
<dbReference type="InterPro" id="IPR036388">
    <property type="entry name" value="WH-like_DNA-bd_sf"/>
</dbReference>
<dbReference type="Pfam" id="PF18052">
    <property type="entry name" value="Rx_N"/>
    <property type="match status" value="1"/>
</dbReference>
<dbReference type="Pfam" id="PF00931">
    <property type="entry name" value="NB-ARC"/>
    <property type="match status" value="1"/>
</dbReference>
<evidence type="ECO:0000259" key="7">
    <source>
        <dbReference type="Pfam" id="PF23598"/>
    </source>
</evidence>
<evidence type="ECO:0000313" key="9">
    <source>
        <dbReference type="Proteomes" id="UP000516437"/>
    </source>
</evidence>
<dbReference type="InterPro" id="IPR002182">
    <property type="entry name" value="NB-ARC"/>
</dbReference>
<dbReference type="Gene3D" id="1.20.5.4130">
    <property type="match status" value="1"/>
</dbReference>
<dbReference type="InterPro" id="IPR044974">
    <property type="entry name" value="Disease_R_plants"/>
</dbReference>
<dbReference type="FunFam" id="1.10.10.10:FF:000322">
    <property type="entry name" value="Probable disease resistance protein At1g63360"/>
    <property type="match status" value="1"/>
</dbReference>
<evidence type="ECO:0000313" key="8">
    <source>
        <dbReference type="EMBL" id="KAB1221576.1"/>
    </source>
</evidence>
<dbReference type="InterPro" id="IPR058922">
    <property type="entry name" value="WHD_DRP"/>
</dbReference>
<dbReference type="Pfam" id="PF23598">
    <property type="entry name" value="LRR_14"/>
    <property type="match status" value="1"/>
</dbReference>
<evidence type="ECO:0000259" key="6">
    <source>
        <dbReference type="Pfam" id="PF23559"/>
    </source>
</evidence>
<keyword evidence="2" id="KW-0547">Nucleotide-binding</keyword>
<protein>
    <submittedName>
        <fullName evidence="8">Disease resistance protein RPM1</fullName>
    </submittedName>
</protein>
<accession>A0A6A1WB75</accession>
<dbReference type="AlphaFoldDB" id="A0A6A1WB75"/>
<comment type="caution">
    <text evidence="8">The sequence shown here is derived from an EMBL/GenBank/DDBJ whole genome shotgun (WGS) entry which is preliminary data.</text>
</comment>
<dbReference type="OrthoDB" id="598235at2759"/>
<keyword evidence="9" id="KW-1185">Reference proteome</keyword>
<dbReference type="PANTHER" id="PTHR23155:SF1052">
    <property type="entry name" value="DISEASE RESISTANCE PROTEIN RPM1"/>
    <property type="match status" value="1"/>
</dbReference>
<reference evidence="8 9" key="1">
    <citation type="journal article" date="2019" name="Plant Biotechnol. J.">
        <title>The red bayberry genome and genetic basis of sex determination.</title>
        <authorList>
            <person name="Jia H.M."/>
            <person name="Jia H.J."/>
            <person name="Cai Q.L."/>
            <person name="Wang Y."/>
            <person name="Zhao H.B."/>
            <person name="Yang W.F."/>
            <person name="Wang G.Y."/>
            <person name="Li Y.H."/>
            <person name="Zhan D.L."/>
            <person name="Shen Y.T."/>
            <person name="Niu Q.F."/>
            <person name="Chang L."/>
            <person name="Qiu J."/>
            <person name="Zhao L."/>
            <person name="Xie H.B."/>
            <person name="Fu W.Y."/>
            <person name="Jin J."/>
            <person name="Li X.W."/>
            <person name="Jiao Y."/>
            <person name="Zhou C.C."/>
            <person name="Tu T."/>
            <person name="Chai C.Y."/>
            <person name="Gao J.L."/>
            <person name="Fan L.J."/>
            <person name="van de Weg E."/>
            <person name="Wang J.Y."/>
            <person name="Gao Z.S."/>
        </authorList>
    </citation>
    <scope>NUCLEOTIDE SEQUENCE [LARGE SCALE GENOMIC DNA]</scope>
    <source>
        <tissue evidence="8">Leaves</tissue>
    </source>
</reference>
<dbReference type="CDD" id="cd14798">
    <property type="entry name" value="RX-CC_like"/>
    <property type="match status" value="1"/>
</dbReference>
<dbReference type="InterPro" id="IPR042197">
    <property type="entry name" value="Apaf_helical"/>
</dbReference>
<dbReference type="InterPro" id="IPR038005">
    <property type="entry name" value="RX-like_CC"/>
</dbReference>
<dbReference type="SUPFAM" id="SSF52540">
    <property type="entry name" value="P-loop containing nucleoside triphosphate hydrolases"/>
    <property type="match status" value="1"/>
</dbReference>
<dbReference type="EMBL" id="RXIC02000020">
    <property type="protein sequence ID" value="KAB1221576.1"/>
    <property type="molecule type" value="Genomic_DNA"/>
</dbReference>
<dbReference type="SUPFAM" id="SSF52058">
    <property type="entry name" value="L domain-like"/>
    <property type="match status" value="1"/>
</dbReference>
<evidence type="ECO:0000259" key="4">
    <source>
        <dbReference type="Pfam" id="PF00931"/>
    </source>
</evidence>
<proteinExistence type="predicted"/>
<dbReference type="Gene3D" id="1.10.10.10">
    <property type="entry name" value="Winged helix-like DNA-binding domain superfamily/Winged helix DNA-binding domain"/>
    <property type="match status" value="1"/>
</dbReference>
<feature type="domain" description="Disease resistance protein winged helix" evidence="6">
    <location>
        <begin position="442"/>
        <end position="513"/>
    </location>
</feature>
<dbReference type="InterPro" id="IPR055414">
    <property type="entry name" value="LRR_R13L4/SHOC2-like"/>
</dbReference>
<gene>
    <name evidence="8" type="ORF">CJ030_MR2G027111</name>
</gene>
<dbReference type="Gene3D" id="1.10.8.430">
    <property type="entry name" value="Helical domain of apoptotic protease-activating factors"/>
    <property type="match status" value="1"/>
</dbReference>
<keyword evidence="1" id="KW-0677">Repeat</keyword>
<dbReference type="InterPro" id="IPR027417">
    <property type="entry name" value="P-loop_NTPase"/>
</dbReference>
<dbReference type="GO" id="GO:0043531">
    <property type="term" value="F:ADP binding"/>
    <property type="evidence" value="ECO:0007669"/>
    <property type="project" value="InterPro"/>
</dbReference>
<dbReference type="Gene3D" id="3.80.10.10">
    <property type="entry name" value="Ribonuclease Inhibitor"/>
    <property type="match status" value="1"/>
</dbReference>
<dbReference type="Pfam" id="PF23559">
    <property type="entry name" value="WHD_DRP"/>
    <property type="match status" value="1"/>
</dbReference>
<evidence type="ECO:0000259" key="5">
    <source>
        <dbReference type="Pfam" id="PF18052"/>
    </source>
</evidence>
<dbReference type="GO" id="GO:0098542">
    <property type="term" value="P:defense response to other organism"/>
    <property type="evidence" value="ECO:0007669"/>
    <property type="project" value="TreeGrafter"/>
</dbReference>
<feature type="domain" description="NB-ARC" evidence="4">
    <location>
        <begin position="175"/>
        <end position="353"/>
    </location>
</feature>
<organism evidence="8 9">
    <name type="scientific">Morella rubra</name>
    <name type="common">Chinese bayberry</name>
    <dbReference type="NCBI Taxonomy" id="262757"/>
    <lineage>
        <taxon>Eukaryota</taxon>
        <taxon>Viridiplantae</taxon>
        <taxon>Streptophyta</taxon>
        <taxon>Embryophyta</taxon>
        <taxon>Tracheophyta</taxon>
        <taxon>Spermatophyta</taxon>
        <taxon>Magnoliopsida</taxon>
        <taxon>eudicotyledons</taxon>
        <taxon>Gunneridae</taxon>
        <taxon>Pentapetalae</taxon>
        <taxon>rosids</taxon>
        <taxon>fabids</taxon>
        <taxon>Fagales</taxon>
        <taxon>Myricaceae</taxon>
        <taxon>Morella</taxon>
    </lineage>
</organism>
<name>A0A6A1WB75_9ROSI</name>
<evidence type="ECO:0000256" key="1">
    <source>
        <dbReference type="ARBA" id="ARBA00022737"/>
    </source>
</evidence>
<feature type="domain" description="Disease resistance R13L4/SHOC-2-like LRR" evidence="7">
    <location>
        <begin position="559"/>
        <end position="884"/>
    </location>
</feature>
<dbReference type="Proteomes" id="UP000516437">
    <property type="component" value="Chromosome 2"/>
</dbReference>
<dbReference type="InterPro" id="IPR041118">
    <property type="entry name" value="Rx_N"/>
</dbReference>
<feature type="domain" description="Disease resistance N-terminal" evidence="5">
    <location>
        <begin position="5"/>
        <end position="91"/>
    </location>
</feature>
<sequence>MTDIAVTLVINKLIESLAHESKLLRGVHKEVESIKDELESIECFLKDAEGRVGKGDVRYGVKAWVKQVRDVAYRIEDVVDEYILHVAQRRRDQDGFPSFLRKTGRLMTKLKPRHEVAVKIQDIKLSVGEIKERRERYGFTSSQPESSGGAMNDESWHDPRVGSLFVEEGEVVGIESTRDELVSWLVSGATRRSVISIVGMGGIGKTTLARKVYENEAVKGWFDCRVWITVSQSYNMQKILMAMSKQLYQAQETVAPTYLEMVDEIALISQLRQYLQQERCLVVFDDVWKIEFWEVVKHSLPRNNRGSRIIITTRNDHVGVSCKESSLDLVYKVQPLPQEKAWELFCRKAFQSEQFQGCCPGELMGLSLDIVRKCEGLPLAIVAVGGLLSTKEKVPLEWQKLHDSLSSELESNPHLTSITNILSLSYNDLPCYLKPCFLYFGVFPEDYSIADSRLFRLWVTEGFIKGKKGKQLEQIAEEYLMELVQRNLVQPAFGELDYDVLRKYRIHDLLREITLSKAGESNFCHFLEDNDSTFNGSSRCLSIHDVGENDLQALECSRVRSIFFFSMNEMPRSLTVKLFTKFKLLKLVEFEDCLIDHLPEEVGDLFHLKHLCLRRTKVKVLPKSVGRLQNLQTLSINETPVRELPVEIFRLHKLRHLLAHYYDLEMETSLQSMKGVKIHRGIGCLKDLQTLTLLEANHHGAGLFKELGQLRQLRVLGVSKLTAEDGRALCASLQNMDHLRYLFASSITEDEVLDLQSISSPPQFLGIVTMEGRLEKLPNWIPELQNLATLVLKFSRLVEDPLKRLQALPNLSVLYLYQGFDGEELHFEEGSFQKLKKLRLRKLDGLRMLKIDRGALPLLEELEIGPCPQLKELPSGIQHLKSLSTLDLYDMEAEFVLGLQPGGRDFWKVKKVTTVRLRYRIEGERYHIFKLGDSDLLKLFQGYVLQAPTAMRLKQGKRLQSKALSMEIVLDFPPLIYNDEIVQRM</sequence>
<dbReference type="InterPro" id="IPR032675">
    <property type="entry name" value="LRR_dom_sf"/>
</dbReference>
<dbReference type="Gene3D" id="3.40.50.300">
    <property type="entry name" value="P-loop containing nucleotide triphosphate hydrolases"/>
    <property type="match status" value="1"/>
</dbReference>